<evidence type="ECO:0008006" key="3">
    <source>
        <dbReference type="Google" id="ProtNLM"/>
    </source>
</evidence>
<comment type="caution">
    <text evidence="1">The sequence shown here is derived from an EMBL/GenBank/DDBJ whole genome shotgun (WGS) entry which is preliminary data.</text>
</comment>
<dbReference type="EMBL" id="JABEZW010222251">
    <property type="protein sequence ID" value="MBA0786249.1"/>
    <property type="molecule type" value="Genomic_DNA"/>
</dbReference>
<dbReference type="Proteomes" id="UP000593568">
    <property type="component" value="Unassembled WGS sequence"/>
</dbReference>
<gene>
    <name evidence="1" type="ORF">Gotri_000195</name>
</gene>
<evidence type="ECO:0000313" key="1">
    <source>
        <dbReference type="EMBL" id="MBA0786249.1"/>
    </source>
</evidence>
<keyword evidence="2" id="KW-1185">Reference proteome</keyword>
<dbReference type="SUPFAM" id="SSF57889">
    <property type="entry name" value="Cysteine-rich domain"/>
    <property type="match status" value="1"/>
</dbReference>
<organism evidence="1 2">
    <name type="scientific">Gossypium trilobum</name>
    <dbReference type="NCBI Taxonomy" id="34281"/>
    <lineage>
        <taxon>Eukaryota</taxon>
        <taxon>Viridiplantae</taxon>
        <taxon>Streptophyta</taxon>
        <taxon>Embryophyta</taxon>
        <taxon>Tracheophyta</taxon>
        <taxon>Spermatophyta</taxon>
        <taxon>Magnoliopsida</taxon>
        <taxon>eudicotyledons</taxon>
        <taxon>Gunneridae</taxon>
        <taxon>Pentapetalae</taxon>
        <taxon>rosids</taxon>
        <taxon>malvids</taxon>
        <taxon>Malvales</taxon>
        <taxon>Malvaceae</taxon>
        <taxon>Malvoideae</taxon>
        <taxon>Gossypium</taxon>
    </lineage>
</organism>
<accession>A0A7J9FLT5</accession>
<name>A0A7J9FLT5_9ROSI</name>
<sequence>MEMENENKSHHKSVQQIQHPFHEEHPLVLVAKQSNEGLKAYCGGCGELLSAPYFTYVHCNYQLHKQCAEAPLSLPNHLLHPRHSYYGLFLRQRPYPSDHKFCTLPGMMCLERFALHHGVCCSLVDGDNYRWFAILSSLV</sequence>
<dbReference type="InterPro" id="IPR046349">
    <property type="entry name" value="C1-like_sf"/>
</dbReference>
<reference evidence="1 2" key="1">
    <citation type="journal article" date="2019" name="Genome Biol. Evol.">
        <title>Insights into the evolution of the New World diploid cottons (Gossypium, subgenus Houzingenia) based on genome sequencing.</title>
        <authorList>
            <person name="Grover C.E."/>
            <person name="Arick M.A. 2nd"/>
            <person name="Thrash A."/>
            <person name="Conover J.L."/>
            <person name="Sanders W.S."/>
            <person name="Peterson D.G."/>
            <person name="Frelichowski J.E."/>
            <person name="Scheffler J.A."/>
            <person name="Scheffler B.E."/>
            <person name="Wendel J.F."/>
        </authorList>
    </citation>
    <scope>NUCLEOTIDE SEQUENCE [LARGE SCALE GENOMIC DNA]</scope>
    <source>
        <strain evidence="1">8</strain>
        <tissue evidence="1">Leaf</tissue>
    </source>
</reference>
<proteinExistence type="predicted"/>
<evidence type="ECO:0000313" key="2">
    <source>
        <dbReference type="Proteomes" id="UP000593568"/>
    </source>
</evidence>
<protein>
    <recommendedName>
        <fullName evidence="3">DC1 domain-containing protein</fullName>
    </recommendedName>
</protein>
<dbReference type="AlphaFoldDB" id="A0A7J9FLT5"/>